<keyword evidence="8" id="KW-1185">Reference proteome</keyword>
<evidence type="ECO:0000313" key="7">
    <source>
        <dbReference type="EMBL" id="CAG9972475.1"/>
    </source>
</evidence>
<evidence type="ECO:0000256" key="4">
    <source>
        <dbReference type="PIRSR" id="PIRSR006278-1"/>
    </source>
</evidence>
<dbReference type="Gene3D" id="3.40.50.1100">
    <property type="match status" value="2"/>
</dbReference>
<dbReference type="Proteomes" id="UP000754883">
    <property type="component" value="Unassembled WGS sequence"/>
</dbReference>
<gene>
    <name evidence="7" type="ORF">CBYS24578_00001053</name>
</gene>
<organism evidence="7 8">
    <name type="scientific">Clonostachys byssicola</name>
    <dbReference type="NCBI Taxonomy" id="160290"/>
    <lineage>
        <taxon>Eukaryota</taxon>
        <taxon>Fungi</taxon>
        <taxon>Dikarya</taxon>
        <taxon>Ascomycota</taxon>
        <taxon>Pezizomycotina</taxon>
        <taxon>Sordariomycetes</taxon>
        <taxon>Hypocreomycetidae</taxon>
        <taxon>Hypocreales</taxon>
        <taxon>Bionectriaceae</taxon>
        <taxon>Clonostachys</taxon>
    </lineage>
</organism>
<reference evidence="8" key="1">
    <citation type="submission" date="2019-06" db="EMBL/GenBank/DDBJ databases">
        <authorList>
            <person name="Broberg M."/>
        </authorList>
    </citation>
    <scope>NUCLEOTIDE SEQUENCE [LARGE SCALE GENOMIC DNA]</scope>
</reference>
<reference evidence="7 8" key="2">
    <citation type="submission" date="2021-10" db="EMBL/GenBank/DDBJ databases">
        <authorList>
            <person name="Piombo E."/>
        </authorList>
    </citation>
    <scope>NUCLEOTIDE SEQUENCE [LARGE SCALE GENOMIC DNA]</scope>
</reference>
<dbReference type="OrthoDB" id="10266364at2759"/>
<dbReference type="AlphaFoldDB" id="A0A9N9XTC7"/>
<dbReference type="PANTHER" id="PTHR43780">
    <property type="entry name" value="1-AMINOCYCLOPROPANE-1-CARBOXYLATE DEAMINASE-RELATED"/>
    <property type="match status" value="1"/>
</dbReference>
<dbReference type="Pfam" id="PF00291">
    <property type="entry name" value="PALP"/>
    <property type="match status" value="1"/>
</dbReference>
<feature type="active site" description="Nucleophile" evidence="4">
    <location>
        <position position="84"/>
    </location>
</feature>
<name>A0A9N9XTC7_9HYPO</name>
<feature type="domain" description="Tryptophan synthase beta chain-like PALP" evidence="6">
    <location>
        <begin position="26"/>
        <end position="326"/>
    </location>
</feature>
<dbReference type="InterPro" id="IPR027278">
    <property type="entry name" value="ACCD_DCysDesulf"/>
</dbReference>
<evidence type="ECO:0000256" key="3">
    <source>
        <dbReference type="ARBA" id="ARBA00022898"/>
    </source>
</evidence>
<dbReference type="InterPro" id="IPR001926">
    <property type="entry name" value="TrpB-like_PALP"/>
</dbReference>
<evidence type="ECO:0000256" key="2">
    <source>
        <dbReference type="ARBA" id="ARBA00008639"/>
    </source>
</evidence>
<sequence>MVVLPSPFSEISRVPLMYDRPADVQILNRLTAKLSCGATFWVKRDDSNSGLAGGGNKIRKLEYVLADALAQGADTLVTTGGIQSNHMRQTSAAAAHLGLDVALFPRDLVPSNVTEYSYAGNVQLNQILGAEVFPVDTTEEEIIETLRSRGKQPYLIPSGASLHPLGGLGYARAAFEILEQEKKLDVKFDTIVTAAGSGSTLGGLVAGFKLVESRGLSQKKRLLGFSIGHKKADMTEIVLRTARTAAAKIGLKAEDITEDGFEISDEFLGDAYGALNTRTMDGIKELARTEGILTDPVYTGKAFTGLLSFAKNGKLSKGNVLFLHTGGQVAMSAYPQLK</sequence>
<comment type="cofactor">
    <cofactor evidence="1">
        <name>pyridoxal 5'-phosphate</name>
        <dbReference type="ChEBI" id="CHEBI:597326"/>
    </cofactor>
</comment>
<keyword evidence="3 5" id="KW-0663">Pyridoxal phosphate</keyword>
<evidence type="ECO:0000259" key="6">
    <source>
        <dbReference type="Pfam" id="PF00291"/>
    </source>
</evidence>
<dbReference type="GO" id="GO:0019148">
    <property type="term" value="F:D-cysteine desulfhydrase activity"/>
    <property type="evidence" value="ECO:0007669"/>
    <property type="project" value="TreeGrafter"/>
</dbReference>
<comment type="similarity">
    <text evidence="2">Belongs to the ACC deaminase/D-cysteine desulfhydrase family.</text>
</comment>
<evidence type="ECO:0000256" key="1">
    <source>
        <dbReference type="ARBA" id="ARBA00001933"/>
    </source>
</evidence>
<dbReference type="InterPro" id="IPR036052">
    <property type="entry name" value="TrpB-like_PALP_sf"/>
</dbReference>
<protein>
    <recommendedName>
        <fullName evidence="6">Tryptophan synthase beta chain-like PALP domain-containing protein</fullName>
    </recommendedName>
</protein>
<comment type="caution">
    <text evidence="7">The sequence shown here is derived from an EMBL/GenBank/DDBJ whole genome shotgun (WGS) entry which is preliminary data.</text>
</comment>
<evidence type="ECO:0000256" key="5">
    <source>
        <dbReference type="PIRSR" id="PIRSR006278-2"/>
    </source>
</evidence>
<dbReference type="PIRSF" id="PIRSF006278">
    <property type="entry name" value="ACCD_DCysDesulf"/>
    <property type="match status" value="1"/>
</dbReference>
<feature type="modified residue" description="N6-(pyridoxal phosphate)lysine" evidence="5">
    <location>
        <position position="57"/>
    </location>
</feature>
<proteinExistence type="inferred from homology"/>
<dbReference type="EMBL" id="CABFNO020001240">
    <property type="protein sequence ID" value="CAG9972475.1"/>
    <property type="molecule type" value="Genomic_DNA"/>
</dbReference>
<dbReference type="PANTHER" id="PTHR43780:SF2">
    <property type="entry name" value="1-AMINOCYCLOPROPANE-1-CARBOXYLATE DEAMINASE-RELATED"/>
    <property type="match status" value="1"/>
</dbReference>
<evidence type="ECO:0000313" key="8">
    <source>
        <dbReference type="Proteomes" id="UP000754883"/>
    </source>
</evidence>
<dbReference type="SUPFAM" id="SSF53686">
    <property type="entry name" value="Tryptophan synthase beta subunit-like PLP-dependent enzymes"/>
    <property type="match status" value="1"/>
</dbReference>
<accession>A0A9N9XTC7</accession>